<dbReference type="GO" id="GO:0020037">
    <property type="term" value="F:heme binding"/>
    <property type="evidence" value="ECO:0007669"/>
    <property type="project" value="InterPro"/>
</dbReference>
<dbReference type="GO" id="GO:0004129">
    <property type="term" value="F:cytochrome-c oxidase activity"/>
    <property type="evidence" value="ECO:0007669"/>
    <property type="project" value="InterPro"/>
</dbReference>
<dbReference type="Gene3D" id="1.20.210.10">
    <property type="entry name" value="Cytochrome c oxidase-like, subunit I domain"/>
    <property type="match status" value="1"/>
</dbReference>
<dbReference type="GO" id="GO:0016020">
    <property type="term" value="C:membrane"/>
    <property type="evidence" value="ECO:0007669"/>
    <property type="project" value="InterPro"/>
</dbReference>
<dbReference type="Pfam" id="PF00115">
    <property type="entry name" value="COX1"/>
    <property type="match status" value="1"/>
</dbReference>
<evidence type="ECO:0000313" key="2">
    <source>
        <dbReference type="Proteomes" id="UP000515733"/>
    </source>
</evidence>
<dbReference type="InterPro" id="IPR000883">
    <property type="entry name" value="Cyt_C_Oxase_1"/>
</dbReference>
<protein>
    <submittedName>
        <fullName evidence="1">Putative cytochrome c oxidase, subunit I</fullName>
    </submittedName>
</protein>
<dbReference type="Proteomes" id="UP000515733">
    <property type="component" value="Chromosome"/>
</dbReference>
<dbReference type="InterPro" id="IPR036927">
    <property type="entry name" value="Cyt_c_oxase-like_su1_sf"/>
</dbReference>
<dbReference type="SUPFAM" id="SSF81442">
    <property type="entry name" value="Cytochrome c oxidase subunit I-like"/>
    <property type="match status" value="1"/>
</dbReference>
<keyword evidence="2" id="KW-1185">Reference proteome</keyword>
<dbReference type="RefSeq" id="WP_145770686.1">
    <property type="nucleotide sequence ID" value="NZ_LR778301.1"/>
</dbReference>
<accession>A0A6S6Y0X9</accession>
<sequence length="437" mass="47051">MVSISDGAARPMSRAWLWLGLAALIGSGLLAVLLVFSRTPGFQDFFPLRDFFRSALIVHVDLSVAIWFMAFAALLWSTIGGERLMLLNRAGFLLAALGTAVMTTAPFFPEAQPLLNNYIPVLRHPVFYASLLLCAAGFGLVLLRALFTSQIHASPLHLGLWLGALAGGLAWLGFAVSWVALPLTEDHAYFEMLFWAGGHTLQFQHTLLMLVAWFWMARQLELLPPGASLAQGGFFLLAALPLLVVPYLLLTTTAGSPEQMGGFARLMIYGHMAMLPLMVLILPALWRGWKLPSPAKSALLASFVLFTVGGVLGHLIQGVNVVIPAHYHGSIVGVTLAFMGMVYVLLPQLGYGAVKGRLARWQPYVYGGGQLLHILGLAWSGGYGVQRKVAGAEQVLTSLPQKVGMGMMGLGGFIAIIGGLLFVVVCLKAMTRRTGAD</sequence>
<dbReference type="EMBL" id="LR778301">
    <property type="protein sequence ID" value="CAB1370135.1"/>
    <property type="molecule type" value="Genomic_DNA"/>
</dbReference>
<dbReference type="AlphaFoldDB" id="A0A6S6Y0X9"/>
<reference evidence="1 2" key="1">
    <citation type="submission" date="2020-03" db="EMBL/GenBank/DDBJ databases">
        <authorList>
            <consortium name="Genoscope - CEA"/>
            <person name="William W."/>
        </authorList>
    </citation>
    <scope>NUCLEOTIDE SEQUENCE [LARGE SCALE GENOMIC DNA]</scope>
    <source>
        <strain evidence="2">DSM 16959</strain>
    </source>
</reference>
<name>A0A6S6Y0X9_9PROT</name>
<proteinExistence type="predicted"/>
<evidence type="ECO:0000313" key="1">
    <source>
        <dbReference type="EMBL" id="CAB1370135.1"/>
    </source>
</evidence>
<organism evidence="1 2">
    <name type="scientific">Denitratisoma oestradiolicum</name>
    <dbReference type="NCBI Taxonomy" id="311182"/>
    <lineage>
        <taxon>Bacteria</taxon>
        <taxon>Pseudomonadati</taxon>
        <taxon>Pseudomonadota</taxon>
        <taxon>Betaproteobacteria</taxon>
        <taxon>Nitrosomonadales</taxon>
        <taxon>Sterolibacteriaceae</taxon>
        <taxon>Denitratisoma</taxon>
    </lineage>
</organism>
<dbReference type="KEGG" id="doe:DENOEST_2981"/>
<dbReference type="GO" id="GO:0009060">
    <property type="term" value="P:aerobic respiration"/>
    <property type="evidence" value="ECO:0007669"/>
    <property type="project" value="InterPro"/>
</dbReference>
<gene>
    <name evidence="1" type="ORF">DENOEST_2981</name>
</gene>
<dbReference type="OrthoDB" id="11275at2"/>